<dbReference type="GO" id="GO:0022625">
    <property type="term" value="C:cytosolic large ribosomal subunit"/>
    <property type="evidence" value="ECO:0007669"/>
    <property type="project" value="TreeGrafter"/>
</dbReference>
<dbReference type="RefSeq" id="WP_015797875.1">
    <property type="nucleotide sequence ID" value="NC_013124.1"/>
</dbReference>
<evidence type="ECO:0000256" key="1">
    <source>
        <dbReference type="ARBA" id="ARBA00009254"/>
    </source>
</evidence>
<evidence type="ECO:0000256" key="5">
    <source>
        <dbReference type="HAMAP-Rule" id="MF_00374"/>
    </source>
</evidence>
<keyword evidence="3 5" id="KW-0687">Ribonucleoprotein</keyword>
<evidence type="ECO:0000313" key="7">
    <source>
        <dbReference type="EMBL" id="ACU53374.1"/>
    </source>
</evidence>
<name>C7M2Y0_ACIFD</name>
<dbReference type="CDD" id="cd00427">
    <property type="entry name" value="Ribosomal_L29_HIP"/>
    <property type="match status" value="1"/>
</dbReference>
<dbReference type="PANTHER" id="PTHR10916">
    <property type="entry name" value="60S RIBOSOMAL PROTEIN L35/50S RIBOSOMAL PROTEIN L29"/>
    <property type="match status" value="1"/>
</dbReference>
<dbReference type="InterPro" id="IPR001854">
    <property type="entry name" value="Ribosomal_uL29"/>
</dbReference>
<comment type="similarity">
    <text evidence="1 5">Belongs to the universal ribosomal protein uL29 family.</text>
</comment>
<reference evidence="7 8" key="1">
    <citation type="journal article" date="2009" name="Stand. Genomic Sci.">
        <title>Complete genome sequence of Acidimicrobium ferrooxidans type strain (ICP).</title>
        <authorList>
            <person name="Clum A."/>
            <person name="Nolan M."/>
            <person name="Lang E."/>
            <person name="Glavina Del Rio T."/>
            <person name="Tice H."/>
            <person name="Copeland A."/>
            <person name="Cheng J.F."/>
            <person name="Lucas S."/>
            <person name="Chen F."/>
            <person name="Bruce D."/>
            <person name="Goodwin L."/>
            <person name="Pitluck S."/>
            <person name="Ivanova N."/>
            <person name="Mavrommatis K."/>
            <person name="Mikhailova N."/>
            <person name="Pati A."/>
            <person name="Chen A."/>
            <person name="Palaniappan K."/>
            <person name="Goker M."/>
            <person name="Spring S."/>
            <person name="Land M."/>
            <person name="Hauser L."/>
            <person name="Chang Y.J."/>
            <person name="Jeffries C.C."/>
            <person name="Chain P."/>
            <person name="Bristow J."/>
            <person name="Eisen J.A."/>
            <person name="Markowitz V."/>
            <person name="Hugenholtz P."/>
            <person name="Kyrpides N.C."/>
            <person name="Klenk H.P."/>
            <person name="Lapidus A."/>
        </authorList>
    </citation>
    <scope>NUCLEOTIDE SEQUENCE [LARGE SCALE GENOMIC DNA]</scope>
    <source>
        <strain evidence="8">DSM 10331 / JCM 15462 / NBRC 103882 / ICP</strain>
    </source>
</reference>
<evidence type="ECO:0000256" key="3">
    <source>
        <dbReference type="ARBA" id="ARBA00023274"/>
    </source>
</evidence>
<dbReference type="GO" id="GO:0006412">
    <property type="term" value="P:translation"/>
    <property type="evidence" value="ECO:0007669"/>
    <property type="project" value="UniProtKB-UniRule"/>
</dbReference>
<sequence>MTRARELRDLSPEALEERLGSLKRELLELRFAIATGQGTQTARLGQLRREIARVETVRREAASATETTRVTRARSRRR</sequence>
<evidence type="ECO:0000256" key="6">
    <source>
        <dbReference type="SAM" id="MobiDB-lite"/>
    </source>
</evidence>
<evidence type="ECO:0000313" key="8">
    <source>
        <dbReference type="Proteomes" id="UP000000771"/>
    </source>
</evidence>
<dbReference type="PROSITE" id="PS00579">
    <property type="entry name" value="RIBOSOMAL_L29"/>
    <property type="match status" value="1"/>
</dbReference>
<dbReference type="GO" id="GO:0003735">
    <property type="term" value="F:structural constituent of ribosome"/>
    <property type="evidence" value="ECO:0007669"/>
    <property type="project" value="InterPro"/>
</dbReference>
<dbReference type="EMBL" id="CP001631">
    <property type="protein sequence ID" value="ACU53374.1"/>
    <property type="molecule type" value="Genomic_DNA"/>
</dbReference>
<dbReference type="InterPro" id="IPR050063">
    <property type="entry name" value="Ribosomal_protein_uL29"/>
</dbReference>
<feature type="region of interest" description="Disordered" evidence="6">
    <location>
        <begin position="59"/>
        <end position="78"/>
    </location>
</feature>
<keyword evidence="8" id="KW-1185">Reference proteome</keyword>
<dbReference type="STRING" id="525909.Afer_0406"/>
<dbReference type="PANTHER" id="PTHR10916:SF0">
    <property type="entry name" value="LARGE RIBOSOMAL SUBUNIT PROTEIN UL29C"/>
    <property type="match status" value="1"/>
</dbReference>
<keyword evidence="2 5" id="KW-0689">Ribosomal protein</keyword>
<evidence type="ECO:0000256" key="2">
    <source>
        <dbReference type="ARBA" id="ARBA00022980"/>
    </source>
</evidence>
<dbReference type="OrthoDB" id="9815192at2"/>
<dbReference type="NCBIfam" id="TIGR00012">
    <property type="entry name" value="L29"/>
    <property type="match status" value="1"/>
</dbReference>
<dbReference type="HOGENOM" id="CLU_158491_1_0_11"/>
<dbReference type="InterPro" id="IPR036049">
    <property type="entry name" value="Ribosomal_uL29_sf"/>
</dbReference>
<proteinExistence type="inferred from homology"/>
<dbReference type="FunFam" id="1.10.287.310:FF:000001">
    <property type="entry name" value="50S ribosomal protein L29"/>
    <property type="match status" value="1"/>
</dbReference>
<evidence type="ECO:0000256" key="4">
    <source>
        <dbReference type="ARBA" id="ARBA00035204"/>
    </source>
</evidence>
<organism evidence="7 8">
    <name type="scientific">Acidimicrobium ferrooxidans (strain DSM 10331 / JCM 15462 / NBRC 103882 / ICP)</name>
    <dbReference type="NCBI Taxonomy" id="525909"/>
    <lineage>
        <taxon>Bacteria</taxon>
        <taxon>Bacillati</taxon>
        <taxon>Actinomycetota</taxon>
        <taxon>Acidimicrobiia</taxon>
        <taxon>Acidimicrobiales</taxon>
        <taxon>Acidimicrobiaceae</taxon>
        <taxon>Acidimicrobium</taxon>
    </lineage>
</organism>
<dbReference type="Proteomes" id="UP000000771">
    <property type="component" value="Chromosome"/>
</dbReference>
<dbReference type="AlphaFoldDB" id="C7M2Y0"/>
<protein>
    <recommendedName>
        <fullName evidence="4 5">Large ribosomal subunit protein uL29</fullName>
    </recommendedName>
</protein>
<dbReference type="KEGG" id="afo:Afer_0406"/>
<dbReference type="SUPFAM" id="SSF46561">
    <property type="entry name" value="Ribosomal protein L29 (L29p)"/>
    <property type="match status" value="1"/>
</dbReference>
<dbReference type="Pfam" id="PF00831">
    <property type="entry name" value="Ribosomal_L29"/>
    <property type="match status" value="1"/>
</dbReference>
<dbReference type="InterPro" id="IPR018254">
    <property type="entry name" value="Ribosomal_uL29_CS"/>
</dbReference>
<gene>
    <name evidence="5" type="primary">rpmC</name>
    <name evidence="7" type="ordered locus">Afer_0406</name>
</gene>
<dbReference type="Gene3D" id="1.10.287.310">
    <property type="match status" value="1"/>
</dbReference>
<dbReference type="HAMAP" id="MF_00374">
    <property type="entry name" value="Ribosomal_uL29"/>
    <property type="match status" value="1"/>
</dbReference>
<accession>C7M2Y0</accession>
<dbReference type="eggNOG" id="COG0255">
    <property type="taxonomic scope" value="Bacteria"/>
</dbReference>